<dbReference type="InterPro" id="IPR008201">
    <property type="entry name" value="HepT-like"/>
</dbReference>
<protein>
    <submittedName>
        <fullName evidence="7">DUF86 domain-containing protein</fullName>
    </submittedName>
</protein>
<dbReference type="PANTHER" id="PTHR34139">
    <property type="entry name" value="UPF0331 PROTEIN MJ0127"/>
    <property type="match status" value="1"/>
</dbReference>
<accession>A0A6B1D4N0</accession>
<evidence type="ECO:0000256" key="1">
    <source>
        <dbReference type="ARBA" id="ARBA00022553"/>
    </source>
</evidence>
<dbReference type="Pfam" id="PF01934">
    <property type="entry name" value="HepT-like"/>
    <property type="match status" value="1"/>
</dbReference>
<proteinExistence type="inferred from homology"/>
<gene>
    <name evidence="7" type="ORF">F4X14_06035</name>
</gene>
<comment type="similarity">
    <text evidence="6">Belongs to the HepT RNase toxin family.</text>
</comment>
<dbReference type="EMBL" id="VXMH01000028">
    <property type="protein sequence ID" value="MYC94514.1"/>
    <property type="molecule type" value="Genomic_DNA"/>
</dbReference>
<dbReference type="InterPro" id="IPR037038">
    <property type="entry name" value="HepT-like_sf"/>
</dbReference>
<name>A0A6B1D4N0_9CHLR</name>
<keyword evidence="2" id="KW-1277">Toxin-antitoxin system</keyword>
<comment type="caution">
    <text evidence="7">The sequence shown here is derived from an EMBL/GenBank/DDBJ whole genome shotgun (WGS) entry which is preliminary data.</text>
</comment>
<evidence type="ECO:0000256" key="3">
    <source>
        <dbReference type="ARBA" id="ARBA00022722"/>
    </source>
</evidence>
<sequence>MQRDDYAYLMDMLLAAQDAARFAAGLTFSQFEKSRLHQYAILKAIEVIGEAATRVSGETKRNHPDVPWTEIIGMRNRLVHGYFEVNLKRVWDTVQTDLSTLIDQVEQIVPRNEEQ</sequence>
<evidence type="ECO:0000256" key="5">
    <source>
        <dbReference type="ARBA" id="ARBA00022801"/>
    </source>
</evidence>
<keyword evidence="5" id="KW-0378">Hydrolase</keyword>
<organism evidence="7">
    <name type="scientific">Caldilineaceae bacterium SB0661_bin_32</name>
    <dbReference type="NCBI Taxonomy" id="2605255"/>
    <lineage>
        <taxon>Bacteria</taxon>
        <taxon>Bacillati</taxon>
        <taxon>Chloroflexota</taxon>
        <taxon>Caldilineae</taxon>
        <taxon>Caldilineales</taxon>
        <taxon>Caldilineaceae</taxon>
    </lineage>
</organism>
<dbReference type="PANTHER" id="PTHR34139:SF1">
    <property type="entry name" value="RNASE MJ1380-RELATED"/>
    <property type="match status" value="1"/>
</dbReference>
<dbReference type="Gene3D" id="1.20.120.580">
    <property type="entry name" value="bsu32300-like"/>
    <property type="match status" value="1"/>
</dbReference>
<dbReference type="AlphaFoldDB" id="A0A6B1D4N0"/>
<dbReference type="InterPro" id="IPR051813">
    <property type="entry name" value="HepT_RNase_toxin"/>
</dbReference>
<dbReference type="GO" id="GO:0004540">
    <property type="term" value="F:RNA nuclease activity"/>
    <property type="evidence" value="ECO:0007669"/>
    <property type="project" value="InterPro"/>
</dbReference>
<keyword evidence="1" id="KW-0597">Phosphoprotein</keyword>
<reference evidence="7" key="1">
    <citation type="submission" date="2019-09" db="EMBL/GenBank/DDBJ databases">
        <title>Characterisation of the sponge microbiome using genome-centric metagenomics.</title>
        <authorList>
            <person name="Engelberts J.P."/>
            <person name="Robbins S.J."/>
            <person name="De Goeij J.M."/>
            <person name="Aranda M."/>
            <person name="Bell S.C."/>
            <person name="Webster N.S."/>
        </authorList>
    </citation>
    <scope>NUCLEOTIDE SEQUENCE</scope>
    <source>
        <strain evidence="7">SB0661_bin_32</strain>
    </source>
</reference>
<dbReference type="GO" id="GO:0110001">
    <property type="term" value="C:toxin-antitoxin complex"/>
    <property type="evidence" value="ECO:0007669"/>
    <property type="project" value="InterPro"/>
</dbReference>
<keyword evidence="4" id="KW-0547">Nucleotide-binding</keyword>
<evidence type="ECO:0000256" key="6">
    <source>
        <dbReference type="ARBA" id="ARBA00024207"/>
    </source>
</evidence>
<evidence type="ECO:0000256" key="2">
    <source>
        <dbReference type="ARBA" id="ARBA00022649"/>
    </source>
</evidence>
<evidence type="ECO:0000313" key="7">
    <source>
        <dbReference type="EMBL" id="MYC94514.1"/>
    </source>
</evidence>
<dbReference type="GO" id="GO:0000166">
    <property type="term" value="F:nucleotide binding"/>
    <property type="evidence" value="ECO:0007669"/>
    <property type="project" value="UniProtKB-KW"/>
</dbReference>
<evidence type="ECO:0000256" key="4">
    <source>
        <dbReference type="ARBA" id="ARBA00022741"/>
    </source>
</evidence>
<dbReference type="GO" id="GO:0016787">
    <property type="term" value="F:hydrolase activity"/>
    <property type="evidence" value="ECO:0007669"/>
    <property type="project" value="UniProtKB-KW"/>
</dbReference>
<keyword evidence="3" id="KW-0540">Nuclease</keyword>